<accession>A0A2S0QBJ0</accession>
<dbReference type="GeneID" id="78019938"/>
<keyword evidence="2" id="KW-0614">Plasmid</keyword>
<protein>
    <submittedName>
        <fullName evidence="2">Uncharacterized protein</fullName>
    </submittedName>
</protein>
<dbReference type="EMBL" id="CP020115">
    <property type="protein sequence ID" value="AVZ31732.1"/>
    <property type="molecule type" value="Genomic_DNA"/>
</dbReference>
<sequence>MKNSAIETINSINRVRGVSNNMMAYRLSLIMQQAKENSTPLATENQALPQERQEELTKLLSKSPTTQNLENFRQKLKDRYYSEYLSKFEAKLSVESQKQDTPTRVERLIAEKKLQFLQMQQSKLEEKPDHNHSKASPEINSSLPEQSEATNKLLIPAMMGLVVAKGQNTDERTRIYEGVRYKLQLLMKEGMQFLSINRKDKKPEKAFSAYKNHKDSQFKVLENNLTDEETQGIIAFNQQRIVQEAQNQGKHNQDKDKNAELGD</sequence>
<dbReference type="RefSeq" id="WP_159076579.1">
    <property type="nucleotide sequence ID" value="NZ_CAWNZE010000002.1"/>
</dbReference>
<organism evidence="2 3">
    <name type="scientific">Nodularia spumigena UHCC 0039</name>
    <dbReference type="NCBI Taxonomy" id="1914872"/>
    <lineage>
        <taxon>Bacteria</taxon>
        <taxon>Bacillati</taxon>
        <taxon>Cyanobacteriota</taxon>
        <taxon>Cyanophyceae</taxon>
        <taxon>Nostocales</taxon>
        <taxon>Nodulariaceae</taxon>
        <taxon>Nodularia</taxon>
    </lineage>
</organism>
<proteinExistence type="predicted"/>
<gene>
    <name evidence="2" type="ORF">BMF81_04746</name>
</gene>
<feature type="region of interest" description="Disordered" evidence="1">
    <location>
        <begin position="244"/>
        <end position="263"/>
    </location>
</feature>
<dbReference type="AlphaFoldDB" id="A0A2S0QBJ0"/>
<dbReference type="KEGG" id="nsp:BMF81_04746"/>
<evidence type="ECO:0000256" key="1">
    <source>
        <dbReference type="SAM" id="MobiDB-lite"/>
    </source>
</evidence>
<feature type="region of interest" description="Disordered" evidence="1">
    <location>
        <begin position="122"/>
        <end position="146"/>
    </location>
</feature>
<feature type="compositionally biased region" description="Basic and acidic residues" evidence="1">
    <location>
        <begin position="251"/>
        <end position="263"/>
    </location>
</feature>
<dbReference type="Proteomes" id="UP000244056">
    <property type="component" value="Plasmid pUHCC0039a"/>
</dbReference>
<reference evidence="2 3" key="1">
    <citation type="submission" date="2017-03" db="EMBL/GenBank/DDBJ databases">
        <title>Comparative genomics of the toxic Baltic Sea cyanobacteria Nodularia spumigena UHCC 0039 and its response on varying salinity.</title>
        <authorList>
            <person name="Teikari J.E."/>
        </authorList>
    </citation>
    <scope>NUCLEOTIDE SEQUENCE [LARGE SCALE GENOMIC DNA]</scope>
    <source>
        <strain evidence="2 3">UHCC 0039</strain>
        <plasmid evidence="3">puhcc0039a</plasmid>
    </source>
</reference>
<evidence type="ECO:0000313" key="2">
    <source>
        <dbReference type="EMBL" id="AVZ31732.1"/>
    </source>
</evidence>
<evidence type="ECO:0000313" key="3">
    <source>
        <dbReference type="Proteomes" id="UP000244056"/>
    </source>
</evidence>
<geneLocation type="plasmid" evidence="3">
    <name>puhcc0039a</name>
</geneLocation>
<feature type="compositionally biased region" description="Basic and acidic residues" evidence="1">
    <location>
        <begin position="123"/>
        <end position="132"/>
    </location>
</feature>
<name>A0A2S0QBJ0_NODSP</name>